<proteinExistence type="predicted"/>
<dbReference type="Proteomes" id="UP000007148">
    <property type="component" value="Unassembled WGS sequence"/>
</dbReference>
<feature type="domain" description="Ricin B lectin" evidence="2">
    <location>
        <begin position="20"/>
        <end position="151"/>
    </location>
</feature>
<dbReference type="InterPro" id="IPR000772">
    <property type="entry name" value="Ricin_B_lectin"/>
</dbReference>
<dbReference type="SUPFAM" id="SSF50370">
    <property type="entry name" value="Ricin B-like lectins"/>
    <property type="match status" value="1"/>
</dbReference>
<dbReference type="OrthoDB" id="2564904at2759"/>
<keyword evidence="4" id="KW-1185">Reference proteome</keyword>
<dbReference type="Pfam" id="PF00652">
    <property type="entry name" value="Ricin_B_lectin"/>
    <property type="match status" value="1"/>
</dbReference>
<dbReference type="Gene3D" id="2.80.10.50">
    <property type="match status" value="1"/>
</dbReference>
<dbReference type="CDD" id="cd00161">
    <property type="entry name" value="beta-trefoil_Ricin-like"/>
    <property type="match status" value="1"/>
</dbReference>
<protein>
    <recommendedName>
        <fullName evidence="2">Ricin B lectin domain-containing protein</fullName>
    </recommendedName>
</protein>
<feature type="chain" id="PRO_5003469094" description="Ricin B lectin domain-containing protein" evidence="1">
    <location>
        <begin position="22"/>
        <end position="157"/>
    </location>
</feature>
<dbReference type="HOGENOM" id="CLU_1678612_0_0_1"/>
<comment type="caution">
    <text evidence="3">The sequence shown here is derived from an EMBL/GenBank/DDBJ whole genome shotgun (WGS) entry which is preliminary data.</text>
</comment>
<sequence length="157" mass="17203">MLAILGLFVLTALSVAPTSHSALVPYANQTQCLTSSLGNSNGSAIILFPCTQDLASQAVVNTTLGQLTMYNGTMCFDVTRGVDRDGTQVQLWQCFPGSRKQLWAVNYNNDTVTWLGHNKCLDLAENSYDPYNRVQVRTCEQGRQSQGFVITNETQSS</sequence>
<evidence type="ECO:0000259" key="2">
    <source>
        <dbReference type="SMART" id="SM00458"/>
    </source>
</evidence>
<dbReference type="PROSITE" id="PS50231">
    <property type="entry name" value="RICIN_B_LECTIN"/>
    <property type="match status" value="1"/>
</dbReference>
<dbReference type="STRING" id="1109443.G4TGK6"/>
<evidence type="ECO:0000313" key="3">
    <source>
        <dbReference type="EMBL" id="CCA70455.1"/>
    </source>
</evidence>
<evidence type="ECO:0000313" key="4">
    <source>
        <dbReference type="Proteomes" id="UP000007148"/>
    </source>
</evidence>
<feature type="signal peptide" evidence="1">
    <location>
        <begin position="1"/>
        <end position="21"/>
    </location>
</feature>
<name>G4TGK6_SERID</name>
<accession>G4TGK6</accession>
<dbReference type="InParanoid" id="G4TGK6"/>
<dbReference type="InterPro" id="IPR035992">
    <property type="entry name" value="Ricin_B-like_lectins"/>
</dbReference>
<gene>
    <name evidence="3" type="ORF">PIIN_04393</name>
</gene>
<reference evidence="3 4" key="1">
    <citation type="journal article" date="2011" name="PLoS Pathog.">
        <title>Endophytic Life Strategies Decoded by Genome and Transcriptome Analyses of the Mutualistic Root Symbiont Piriformospora indica.</title>
        <authorList>
            <person name="Zuccaro A."/>
            <person name="Lahrmann U."/>
            <person name="Guldener U."/>
            <person name="Langen G."/>
            <person name="Pfiffi S."/>
            <person name="Biedenkopf D."/>
            <person name="Wong P."/>
            <person name="Samans B."/>
            <person name="Grimm C."/>
            <person name="Basiewicz M."/>
            <person name="Murat C."/>
            <person name="Martin F."/>
            <person name="Kogel K.H."/>
        </authorList>
    </citation>
    <scope>NUCLEOTIDE SEQUENCE [LARGE SCALE GENOMIC DNA]</scope>
    <source>
        <strain evidence="3 4">DSM 11827</strain>
    </source>
</reference>
<dbReference type="SMART" id="SM00458">
    <property type="entry name" value="RICIN"/>
    <property type="match status" value="1"/>
</dbReference>
<keyword evidence="1" id="KW-0732">Signal</keyword>
<organism evidence="3 4">
    <name type="scientific">Serendipita indica (strain DSM 11827)</name>
    <name type="common">Root endophyte fungus</name>
    <name type="synonym">Piriformospora indica</name>
    <dbReference type="NCBI Taxonomy" id="1109443"/>
    <lineage>
        <taxon>Eukaryota</taxon>
        <taxon>Fungi</taxon>
        <taxon>Dikarya</taxon>
        <taxon>Basidiomycota</taxon>
        <taxon>Agaricomycotina</taxon>
        <taxon>Agaricomycetes</taxon>
        <taxon>Sebacinales</taxon>
        <taxon>Serendipitaceae</taxon>
        <taxon>Serendipita</taxon>
    </lineage>
</organism>
<dbReference type="AlphaFoldDB" id="G4TGK6"/>
<dbReference type="EMBL" id="CAFZ01000083">
    <property type="protein sequence ID" value="CCA70455.1"/>
    <property type="molecule type" value="Genomic_DNA"/>
</dbReference>
<evidence type="ECO:0000256" key="1">
    <source>
        <dbReference type="SAM" id="SignalP"/>
    </source>
</evidence>